<sequence length="391" mass="43894">MYEQEPFSTFQSGALDLAVNVIWPDATAEEITIERLKGGAFNRVIGLTRQHPGAQADADTKVEYILRIPRFDDAQVDSEVAVIQFLHHHTNIPCPEVVTFDETTKNILGDPYTIQIRIPGATLNSTFLKLSHEQRCRVARELGGVVHQMLAVRSSVAGRITMPSDDKRLGSPLHVAQFGISDPQTLRPYEASAESQSIRELLTTSFCAQKAESLKMYPDEIWEPSVQDRFCEMAAELDAGGWFADTHYSLAHLDFAPRNIMTNLTSDEQIPIISAVLDWDSAVLAPAFVSCSPPRWIWEWEDENSDESEDEDEWTVNNDPPSTPEGKELKMLFEEAAGKDYLRFAYHPVYALARRLVRFATAGLGSDEDIKSAEAMLEKWASLYRPDADKN</sequence>
<dbReference type="InterPro" id="IPR051678">
    <property type="entry name" value="AGP_Transferase"/>
</dbReference>
<gene>
    <name evidence="3" type="ORF">QQX98_011822</name>
</gene>
<accession>A0ABR1GKN2</accession>
<dbReference type="EMBL" id="JAZAVJ010000304">
    <property type="protein sequence ID" value="KAK7402433.1"/>
    <property type="molecule type" value="Genomic_DNA"/>
</dbReference>
<feature type="region of interest" description="Disordered" evidence="1">
    <location>
        <begin position="302"/>
        <end position="326"/>
    </location>
</feature>
<dbReference type="InterPro" id="IPR011009">
    <property type="entry name" value="Kinase-like_dom_sf"/>
</dbReference>
<organism evidence="3 4">
    <name type="scientific">Neonectria punicea</name>
    <dbReference type="NCBI Taxonomy" id="979145"/>
    <lineage>
        <taxon>Eukaryota</taxon>
        <taxon>Fungi</taxon>
        <taxon>Dikarya</taxon>
        <taxon>Ascomycota</taxon>
        <taxon>Pezizomycotina</taxon>
        <taxon>Sordariomycetes</taxon>
        <taxon>Hypocreomycetidae</taxon>
        <taxon>Hypocreales</taxon>
        <taxon>Nectriaceae</taxon>
        <taxon>Neonectria</taxon>
    </lineage>
</organism>
<dbReference type="Gene3D" id="3.30.200.20">
    <property type="entry name" value="Phosphorylase Kinase, domain 1"/>
    <property type="match status" value="1"/>
</dbReference>
<name>A0ABR1GKN2_9HYPO</name>
<dbReference type="InterPro" id="IPR002575">
    <property type="entry name" value="Aminoglycoside_PTrfase"/>
</dbReference>
<dbReference type="Proteomes" id="UP001498476">
    <property type="component" value="Unassembled WGS sequence"/>
</dbReference>
<protein>
    <recommendedName>
        <fullName evidence="2">Aminoglycoside phosphotransferase domain-containing protein</fullName>
    </recommendedName>
</protein>
<proteinExistence type="predicted"/>
<reference evidence="3 4" key="1">
    <citation type="journal article" date="2025" name="Microbiol. Resour. Announc.">
        <title>Draft genome sequences for Neonectria magnoliae and Neonectria punicea, canker pathogens of Liriodendron tulipifera and Acer saccharum in West Virginia.</title>
        <authorList>
            <person name="Petronek H.M."/>
            <person name="Kasson M.T."/>
            <person name="Metheny A.M."/>
            <person name="Stauder C.M."/>
            <person name="Lovett B."/>
            <person name="Lynch S.C."/>
            <person name="Garnas J.R."/>
            <person name="Kasson L.R."/>
            <person name="Stajich J.E."/>
        </authorList>
    </citation>
    <scope>NUCLEOTIDE SEQUENCE [LARGE SCALE GENOMIC DNA]</scope>
    <source>
        <strain evidence="3 4">NRRL 64653</strain>
    </source>
</reference>
<feature type="domain" description="Aminoglycoside phosphotransferase" evidence="2">
    <location>
        <begin position="35"/>
        <end position="287"/>
    </location>
</feature>
<feature type="compositionally biased region" description="Acidic residues" evidence="1">
    <location>
        <begin position="302"/>
        <end position="314"/>
    </location>
</feature>
<dbReference type="PANTHER" id="PTHR21310">
    <property type="entry name" value="AMINOGLYCOSIDE PHOSPHOTRANSFERASE-RELATED-RELATED"/>
    <property type="match status" value="1"/>
</dbReference>
<comment type="caution">
    <text evidence="3">The sequence shown here is derived from an EMBL/GenBank/DDBJ whole genome shotgun (WGS) entry which is preliminary data.</text>
</comment>
<evidence type="ECO:0000313" key="4">
    <source>
        <dbReference type="Proteomes" id="UP001498476"/>
    </source>
</evidence>
<dbReference type="SUPFAM" id="SSF56112">
    <property type="entry name" value="Protein kinase-like (PK-like)"/>
    <property type="match status" value="1"/>
</dbReference>
<keyword evidence="4" id="KW-1185">Reference proteome</keyword>
<evidence type="ECO:0000313" key="3">
    <source>
        <dbReference type="EMBL" id="KAK7402433.1"/>
    </source>
</evidence>
<evidence type="ECO:0000256" key="1">
    <source>
        <dbReference type="SAM" id="MobiDB-lite"/>
    </source>
</evidence>
<dbReference type="PANTHER" id="PTHR21310:SF56">
    <property type="entry name" value="AMINOGLYCOSIDE PHOSPHOTRANSFERASE DOMAIN-CONTAINING PROTEIN"/>
    <property type="match status" value="1"/>
</dbReference>
<evidence type="ECO:0000259" key="2">
    <source>
        <dbReference type="Pfam" id="PF01636"/>
    </source>
</evidence>
<dbReference type="Pfam" id="PF01636">
    <property type="entry name" value="APH"/>
    <property type="match status" value="1"/>
</dbReference>